<reference evidence="1 2" key="1">
    <citation type="submission" date="2018-04" db="EMBL/GenBank/DDBJ databases">
        <title>Halococcoides cellulosivorans gen. nov., sp. nov., an extremely halophilic cellulose-utilizing haloarchaeon from hypersaline lakes.</title>
        <authorList>
            <person name="Sorokin D.Y."/>
            <person name="Toshchakov S.V."/>
            <person name="Samarov N.I."/>
            <person name="Korzhenkov A."/>
            <person name="Kublanov I.V."/>
        </authorList>
    </citation>
    <scope>NUCLEOTIDE SEQUENCE [LARGE SCALE GENOMIC DNA]</scope>
    <source>
        <strain evidence="1 2">HArcel1</strain>
    </source>
</reference>
<dbReference type="KEGG" id="harc:HARCEL1_01015"/>
<evidence type="ECO:0000313" key="2">
    <source>
        <dbReference type="Proteomes" id="UP000244727"/>
    </source>
</evidence>
<evidence type="ECO:0008006" key="3">
    <source>
        <dbReference type="Google" id="ProtNLM"/>
    </source>
</evidence>
<sequence length="334" mass="36993">MEHTIGDATLAERGYAPESAAIAGLVDPAVDRVGDPPDAEVLRANKLSLELLPEPPDEADDQAAHRRKRRERFQHVCELLNDAGVAYASMKNLRTPSATMSDVDLLVPDPREQALAARVLAAEGFEFYGFRLLAHPRKVMAKRSPADPRPVDIYPDAMWIRKVVCDAERVVERANADGQRTPAPADDLYLVATHAYSHCSITFAELYHGVAIVDTESVDWAIAIEAARSYGCVDALYAYLLVLDEYLTATGRGGVPDRVFDAIPRSWITRLVDRWFERSRPRSFPVVFPTWLPTMASAVHHVPRVARQCTTHETLKDFQSHGLTAASKVLLGEA</sequence>
<dbReference type="AlphaFoldDB" id="A0A2R4WY09"/>
<name>A0A2R4WY09_9EURY</name>
<proteinExistence type="predicted"/>
<evidence type="ECO:0000313" key="1">
    <source>
        <dbReference type="EMBL" id="AWB26400.1"/>
    </source>
</evidence>
<dbReference type="GeneID" id="36511044"/>
<dbReference type="RefSeq" id="WP_108380769.1">
    <property type="nucleotide sequence ID" value="NZ_CP028858.1"/>
</dbReference>
<protein>
    <recommendedName>
        <fullName evidence="3">Nucleotidyltransferase family protein</fullName>
    </recommendedName>
</protein>
<dbReference type="Proteomes" id="UP000244727">
    <property type="component" value="Chromosome"/>
</dbReference>
<gene>
    <name evidence="1" type="ORF">HARCEL1_01015</name>
</gene>
<keyword evidence="2" id="KW-1185">Reference proteome</keyword>
<organism evidence="1 2">
    <name type="scientific">Halococcoides cellulosivorans</name>
    <dbReference type="NCBI Taxonomy" id="1679096"/>
    <lineage>
        <taxon>Archaea</taxon>
        <taxon>Methanobacteriati</taxon>
        <taxon>Methanobacteriota</taxon>
        <taxon>Stenosarchaea group</taxon>
        <taxon>Halobacteria</taxon>
        <taxon>Halobacteriales</taxon>
        <taxon>Haloarculaceae</taxon>
        <taxon>Halococcoides</taxon>
    </lineage>
</organism>
<dbReference type="EMBL" id="CP028858">
    <property type="protein sequence ID" value="AWB26400.1"/>
    <property type="molecule type" value="Genomic_DNA"/>
</dbReference>
<accession>A0A2R4WY09</accession>